<accession>A0ABN4HTS3</accession>
<proteinExistence type="predicted"/>
<dbReference type="InterPro" id="IPR047937">
    <property type="entry name" value="Eex_IncN-like"/>
</dbReference>
<dbReference type="Proteomes" id="UP000063429">
    <property type="component" value="Chromosome"/>
</dbReference>
<feature type="chain" id="PRO_5046139994" description="Secreted protein" evidence="1">
    <location>
        <begin position="24"/>
        <end position="81"/>
    </location>
</feature>
<evidence type="ECO:0000256" key="1">
    <source>
        <dbReference type="SAM" id="SignalP"/>
    </source>
</evidence>
<keyword evidence="1" id="KW-0732">Signal</keyword>
<reference evidence="3" key="1">
    <citation type="journal article" date="2015" name="Genome Announc.">
        <title>Complete Genome Sequence of Herbaspirillum hiltneri N3 (DSM 17495), Isolated from Surface-Sterilized Wheat Roots.</title>
        <authorList>
            <person name="Guizelini D."/>
            <person name="Saizaki P.M."/>
            <person name="Coimbra N.A."/>
            <person name="Weiss V.A."/>
            <person name="Faoro H."/>
            <person name="Sfeir M.Z."/>
            <person name="Baura V.A."/>
            <person name="Monteiro R.A."/>
            <person name="Chubatsu L.S."/>
            <person name="Souza E.M."/>
            <person name="Cruz L.M."/>
            <person name="Pedrosa F.O."/>
            <person name="Raittz R.T."/>
            <person name="Marchaukoski J.N."/>
            <person name="Steffens M.B."/>
        </authorList>
    </citation>
    <scope>NUCLEOTIDE SEQUENCE [LARGE SCALE GENOMIC DNA]</scope>
    <source>
        <strain evidence="3">N3</strain>
    </source>
</reference>
<keyword evidence="3" id="KW-1185">Reference proteome</keyword>
<feature type="signal peptide" evidence="1">
    <location>
        <begin position="1"/>
        <end position="23"/>
    </location>
</feature>
<dbReference type="PROSITE" id="PS51257">
    <property type="entry name" value="PROKAR_LIPOPROTEIN"/>
    <property type="match status" value="1"/>
</dbReference>
<protein>
    <recommendedName>
        <fullName evidence="4">Secreted protein</fullName>
    </recommendedName>
</protein>
<evidence type="ECO:0008006" key="4">
    <source>
        <dbReference type="Google" id="ProtNLM"/>
    </source>
</evidence>
<sequence>MKISLTHSLALLCVAAAPMLSLSGCDALAGKKDYAYFRQHLDEAKSVADQCQMNGTSGMSKAQMSQCDAARDAYANRNYSY</sequence>
<name>A0ABN4HTS3_9BURK</name>
<organism evidence="2 3">
    <name type="scientific">Herbaspirillum hiltneri N3</name>
    <dbReference type="NCBI Taxonomy" id="1262470"/>
    <lineage>
        <taxon>Bacteria</taxon>
        <taxon>Pseudomonadati</taxon>
        <taxon>Pseudomonadota</taxon>
        <taxon>Betaproteobacteria</taxon>
        <taxon>Burkholderiales</taxon>
        <taxon>Oxalobacteraceae</taxon>
        <taxon>Herbaspirillum</taxon>
    </lineage>
</organism>
<evidence type="ECO:0000313" key="2">
    <source>
        <dbReference type="EMBL" id="AKZ62216.1"/>
    </source>
</evidence>
<gene>
    <name evidence="2" type="ORF">F506_05640</name>
</gene>
<dbReference type="NCBIfam" id="NF033894">
    <property type="entry name" value="Eex_IncN"/>
    <property type="match status" value="1"/>
</dbReference>
<dbReference type="EMBL" id="CP011409">
    <property type="protein sequence ID" value="AKZ62216.1"/>
    <property type="molecule type" value="Genomic_DNA"/>
</dbReference>
<dbReference type="RefSeq" id="WP_053195722.1">
    <property type="nucleotide sequence ID" value="NZ_CP011409.1"/>
</dbReference>
<evidence type="ECO:0000313" key="3">
    <source>
        <dbReference type="Proteomes" id="UP000063429"/>
    </source>
</evidence>